<protein>
    <submittedName>
        <fullName evidence="3">Uncharacterized protein</fullName>
    </submittedName>
</protein>
<reference evidence="3 4" key="1">
    <citation type="submission" date="2016-01" db="EMBL/GenBank/DDBJ databases">
        <title>The new phylogeny of the genus Mycobacterium.</title>
        <authorList>
            <person name="Tarcisio F."/>
            <person name="Conor M."/>
            <person name="Antonella G."/>
            <person name="Elisabetta G."/>
            <person name="Giulia F.S."/>
            <person name="Sara T."/>
            <person name="Anna F."/>
            <person name="Clotilde B."/>
            <person name="Roberto B."/>
            <person name="Veronica D.S."/>
            <person name="Fabio R."/>
            <person name="Monica P."/>
            <person name="Olivier J."/>
            <person name="Enrico T."/>
            <person name="Nicola S."/>
        </authorList>
    </citation>
    <scope>NUCLEOTIDE SEQUENCE [LARGE SCALE GENOMIC DNA]</scope>
    <source>
        <strain evidence="3 4">DSM 44179</strain>
    </source>
</reference>
<feature type="compositionally biased region" description="Polar residues" evidence="1">
    <location>
        <begin position="152"/>
        <end position="171"/>
    </location>
</feature>
<evidence type="ECO:0000313" key="4">
    <source>
        <dbReference type="Proteomes" id="UP000193484"/>
    </source>
</evidence>
<feature type="signal peptide" evidence="2">
    <location>
        <begin position="1"/>
        <end position="31"/>
    </location>
</feature>
<feature type="chain" id="PRO_5043960576" evidence="2">
    <location>
        <begin position="32"/>
        <end position="184"/>
    </location>
</feature>
<organism evidence="3 4">
    <name type="scientific">Mycolicibacterium fallax</name>
    <name type="common">Mycobacterium fallax</name>
    <dbReference type="NCBI Taxonomy" id="1793"/>
    <lineage>
        <taxon>Bacteria</taxon>
        <taxon>Bacillati</taxon>
        <taxon>Actinomycetota</taxon>
        <taxon>Actinomycetes</taxon>
        <taxon>Mycobacteriales</taxon>
        <taxon>Mycobacteriaceae</taxon>
        <taxon>Mycolicibacterium</taxon>
    </lineage>
</organism>
<comment type="caution">
    <text evidence="3">The sequence shown here is derived from an EMBL/GenBank/DDBJ whole genome shotgun (WGS) entry which is preliminary data.</text>
</comment>
<dbReference type="RefSeq" id="WP_263993501.1">
    <property type="nucleotide sequence ID" value="NZ_AP022603.1"/>
</dbReference>
<sequence length="184" mass="17121">MTFALATFRLTTIFGAGALACALTLSPLAAADPDGQTDTVASGKGVPVAATMAGDGPIAGVPVAPGPPVPLAPPVPVVPLAPPVPPVPLAPPVPVVPAPVAAPVPVAAPIVAPVAAPVAGGKGVPTSTVNTGGPTPGVAALPGPANSALPGQGNSALPGQGNSALPGQGNSALPGPEVPTLVVR</sequence>
<proteinExistence type="predicted"/>
<dbReference type="EMBL" id="LQOJ01000018">
    <property type="protein sequence ID" value="ORV07735.1"/>
    <property type="molecule type" value="Genomic_DNA"/>
</dbReference>
<evidence type="ECO:0000256" key="2">
    <source>
        <dbReference type="SAM" id="SignalP"/>
    </source>
</evidence>
<dbReference type="Proteomes" id="UP000193484">
    <property type="component" value="Unassembled WGS sequence"/>
</dbReference>
<evidence type="ECO:0000313" key="3">
    <source>
        <dbReference type="EMBL" id="ORV07735.1"/>
    </source>
</evidence>
<dbReference type="AlphaFoldDB" id="A0A1X1RJK3"/>
<feature type="region of interest" description="Disordered" evidence="1">
    <location>
        <begin position="126"/>
        <end position="184"/>
    </location>
</feature>
<gene>
    <name evidence="3" type="ORF">AWC04_03345</name>
</gene>
<name>A0A1X1RJK3_MYCFA</name>
<evidence type="ECO:0000256" key="1">
    <source>
        <dbReference type="SAM" id="MobiDB-lite"/>
    </source>
</evidence>
<keyword evidence="2" id="KW-0732">Signal</keyword>
<keyword evidence="4" id="KW-1185">Reference proteome</keyword>
<dbReference type="STRING" id="1793.AWC04_03345"/>
<accession>A0A1X1RJK3</accession>